<dbReference type="EMBL" id="MF344570">
    <property type="protein sequence ID" value="AVE21691.1"/>
    <property type="molecule type" value="Genomic_DNA"/>
</dbReference>
<organism evidence="1">
    <name type="scientific">Pseudomonas aeruginosa</name>
    <dbReference type="NCBI Taxonomy" id="287"/>
    <lineage>
        <taxon>Bacteria</taxon>
        <taxon>Pseudomonadati</taxon>
        <taxon>Pseudomonadota</taxon>
        <taxon>Gammaproteobacteria</taxon>
        <taxon>Pseudomonadales</taxon>
        <taxon>Pseudomonadaceae</taxon>
        <taxon>Pseudomonas</taxon>
    </lineage>
</organism>
<proteinExistence type="predicted"/>
<evidence type="ECO:0000313" key="1">
    <source>
        <dbReference type="EMBL" id="AVE21691.1"/>
    </source>
</evidence>
<keyword evidence="1" id="KW-0614">Plasmid</keyword>
<protein>
    <submittedName>
        <fullName evidence="1">Uncharacterized protein</fullName>
    </submittedName>
</protein>
<dbReference type="AlphaFoldDB" id="A0A2L1KH96"/>
<sequence length="39" mass="4470">MQLFQLSLHQLQWPSADCPLVVRGDFMGQEKDRQPKKGG</sequence>
<accession>A0A2L1KH96</accession>
<geneLocation type="plasmid" evidence="1">
    <name>pA681-IMP</name>
</geneLocation>
<name>A0A2L1KH96_PSEAI</name>
<reference evidence="1" key="1">
    <citation type="submission" date="2017-06" db="EMBL/GenBank/DDBJ databases">
        <title>Complete sequence of pA681-IMP from clinical Pseudomonas aeruginosa.</title>
        <authorList>
            <person name="Yuan M."/>
            <person name="Feng J.2nd."/>
            <person name="Zhan Z.3rd."/>
            <person name="Jiang X.4th."/>
            <person name="Zhang D.5th."/>
            <person name="Chen X.6th."/>
            <person name="Zhao X."/>
            <person name="Che J."/>
            <person name="Lu J."/>
            <person name="Xu J."/>
            <person name="Li J."/>
            <person name="Zhou D."/>
        </authorList>
    </citation>
    <scope>NUCLEOTIDE SEQUENCE</scope>
    <source>
        <plasmid evidence="1">pA681-IMP</plasmid>
    </source>
</reference>